<protein>
    <submittedName>
        <fullName evidence="2">Uncharacterized protein</fullName>
    </submittedName>
</protein>
<evidence type="ECO:0000256" key="1">
    <source>
        <dbReference type="SAM" id="SignalP"/>
    </source>
</evidence>
<evidence type="ECO:0000313" key="2">
    <source>
        <dbReference type="EMBL" id="QHL90630.1"/>
    </source>
</evidence>
<keyword evidence="1" id="KW-0732">Signal</keyword>
<feature type="signal peptide" evidence="1">
    <location>
        <begin position="1"/>
        <end position="20"/>
    </location>
</feature>
<dbReference type="RefSeq" id="WP_160592557.1">
    <property type="nucleotide sequence ID" value="NZ_CP047895.1"/>
</dbReference>
<dbReference type="Proteomes" id="UP000464468">
    <property type="component" value="Chromosome"/>
</dbReference>
<accession>A0A7Z2S509</accession>
<reference evidence="2 3" key="1">
    <citation type="submission" date="2020-01" db="EMBL/GenBank/DDBJ databases">
        <title>Sphingomonas sp. C33 whole genome sequece.</title>
        <authorList>
            <person name="Park C."/>
        </authorList>
    </citation>
    <scope>NUCLEOTIDE SEQUENCE [LARGE SCALE GENOMIC DNA]</scope>
    <source>
        <strain evidence="2 3">C33</strain>
    </source>
</reference>
<evidence type="ECO:0000313" key="3">
    <source>
        <dbReference type="Proteomes" id="UP000464468"/>
    </source>
</evidence>
<sequence length="219" mass="22448">MRLALVPLWLAAFVPAAAPAATPAAVAAAVDLGRCVAKADRSAALDLMRTLPLGDEPVDPAALALGRGGACATGVTGPVSAILVRGGVADDMFARDFVEFGVQPRRVIADLARIDLPTALGPGGEGASADVRALYLVAECVARSSPTRAEQLMKTAPGSSGEMRVMEALTPLMQACHRTAAPIAFGRGAMRAAITQAAYHVSARYWAGEMTLAGQAQGR</sequence>
<organism evidence="2 3">
    <name type="scientific">Sphingomonas changnyeongensis</name>
    <dbReference type="NCBI Taxonomy" id="2698679"/>
    <lineage>
        <taxon>Bacteria</taxon>
        <taxon>Pseudomonadati</taxon>
        <taxon>Pseudomonadota</taxon>
        <taxon>Alphaproteobacteria</taxon>
        <taxon>Sphingomonadales</taxon>
        <taxon>Sphingomonadaceae</taxon>
        <taxon>Sphingomonas</taxon>
    </lineage>
</organism>
<keyword evidence="3" id="KW-1185">Reference proteome</keyword>
<name>A0A7Z2S509_9SPHN</name>
<dbReference type="KEGG" id="schy:GVO57_07045"/>
<gene>
    <name evidence="2" type="ORF">GVO57_07045</name>
</gene>
<dbReference type="AlphaFoldDB" id="A0A7Z2S509"/>
<proteinExistence type="predicted"/>
<dbReference type="EMBL" id="CP047895">
    <property type="protein sequence ID" value="QHL90630.1"/>
    <property type="molecule type" value="Genomic_DNA"/>
</dbReference>
<feature type="chain" id="PRO_5030813316" evidence="1">
    <location>
        <begin position="21"/>
        <end position="219"/>
    </location>
</feature>